<organism evidence="4 5">
    <name type="scientific">Pseudomethylobacillus aquaticus</name>
    <dbReference type="NCBI Taxonomy" id="2676064"/>
    <lineage>
        <taxon>Bacteria</taxon>
        <taxon>Pseudomonadati</taxon>
        <taxon>Pseudomonadota</taxon>
        <taxon>Betaproteobacteria</taxon>
        <taxon>Nitrosomonadales</taxon>
        <taxon>Methylophilaceae</taxon>
        <taxon>Pseudomethylobacillus</taxon>
    </lineage>
</organism>
<dbReference type="RefSeq" id="WP_123236366.1">
    <property type="nucleotide sequence ID" value="NZ_RJVP01000001.1"/>
</dbReference>
<dbReference type="Pfam" id="PF00583">
    <property type="entry name" value="Acetyltransf_1"/>
    <property type="match status" value="1"/>
</dbReference>
<keyword evidence="2" id="KW-0012">Acyltransferase</keyword>
<dbReference type="EMBL" id="RJVP01000001">
    <property type="protein sequence ID" value="ROH88374.1"/>
    <property type="molecule type" value="Genomic_DNA"/>
</dbReference>
<name>A0A3N0V6Z4_9PROT</name>
<dbReference type="Gene3D" id="3.40.630.30">
    <property type="match status" value="1"/>
</dbReference>
<dbReference type="PANTHER" id="PTHR43877:SF2">
    <property type="entry name" value="AMINOALKYLPHOSPHONATE N-ACETYLTRANSFERASE-RELATED"/>
    <property type="match status" value="1"/>
</dbReference>
<dbReference type="PANTHER" id="PTHR43877">
    <property type="entry name" value="AMINOALKYLPHOSPHONATE N-ACETYLTRANSFERASE-RELATED-RELATED"/>
    <property type="match status" value="1"/>
</dbReference>
<dbReference type="GO" id="GO:0016747">
    <property type="term" value="F:acyltransferase activity, transferring groups other than amino-acyl groups"/>
    <property type="evidence" value="ECO:0007669"/>
    <property type="project" value="InterPro"/>
</dbReference>
<evidence type="ECO:0000313" key="5">
    <source>
        <dbReference type="Proteomes" id="UP000275137"/>
    </source>
</evidence>
<evidence type="ECO:0000259" key="3">
    <source>
        <dbReference type="PROSITE" id="PS51186"/>
    </source>
</evidence>
<dbReference type="InterPro" id="IPR050832">
    <property type="entry name" value="Bact_Acetyltransf"/>
</dbReference>
<keyword evidence="5" id="KW-1185">Reference proteome</keyword>
<feature type="domain" description="N-acetyltransferase" evidence="3">
    <location>
        <begin position="8"/>
        <end position="171"/>
    </location>
</feature>
<dbReference type="AlphaFoldDB" id="A0A3N0V6Z4"/>
<keyword evidence="1 4" id="KW-0808">Transferase</keyword>
<accession>A0A3N0V6Z4</accession>
<dbReference type="Proteomes" id="UP000275137">
    <property type="component" value="Unassembled WGS sequence"/>
</dbReference>
<protein>
    <submittedName>
        <fullName evidence="4">N-acetyltransferase</fullName>
    </submittedName>
</protein>
<sequence>MTSSPPHISWRIATHADTPAIVTLVNSAYRGDASRAGWTTEADLLDGQRTEADEISELIAAADSLFILGFAQHSLCASAHLKRDPVGAYLGMVVVNPQLQARGIGRALIAECERLAQQQWQANTMRMTVITLRETLIAYYQRLGYQRTGILHAFPRDPRFGIAKVEGLVLEELRKPLADQAHLQQTS</sequence>
<reference evidence="4 5" key="1">
    <citation type="submission" date="2018-10" db="EMBL/GenBank/DDBJ databases">
        <authorList>
            <person name="Chen W.-M."/>
        </authorList>
    </citation>
    <scope>NUCLEOTIDE SEQUENCE [LARGE SCALE GENOMIC DNA]</scope>
    <source>
        <strain evidence="4 5">H-5</strain>
    </source>
</reference>
<dbReference type="SUPFAM" id="SSF55729">
    <property type="entry name" value="Acyl-CoA N-acyltransferases (Nat)"/>
    <property type="match status" value="1"/>
</dbReference>
<proteinExistence type="predicted"/>
<comment type="caution">
    <text evidence="4">The sequence shown here is derived from an EMBL/GenBank/DDBJ whole genome shotgun (WGS) entry which is preliminary data.</text>
</comment>
<evidence type="ECO:0000313" key="4">
    <source>
        <dbReference type="EMBL" id="ROH88374.1"/>
    </source>
</evidence>
<dbReference type="PROSITE" id="PS51186">
    <property type="entry name" value="GNAT"/>
    <property type="match status" value="1"/>
</dbReference>
<gene>
    <name evidence="4" type="ORF">ED236_02650</name>
</gene>
<dbReference type="InterPro" id="IPR016181">
    <property type="entry name" value="Acyl_CoA_acyltransferase"/>
</dbReference>
<dbReference type="InterPro" id="IPR000182">
    <property type="entry name" value="GNAT_dom"/>
</dbReference>
<evidence type="ECO:0000256" key="1">
    <source>
        <dbReference type="ARBA" id="ARBA00022679"/>
    </source>
</evidence>
<dbReference type="CDD" id="cd04301">
    <property type="entry name" value="NAT_SF"/>
    <property type="match status" value="1"/>
</dbReference>
<evidence type="ECO:0000256" key="2">
    <source>
        <dbReference type="ARBA" id="ARBA00023315"/>
    </source>
</evidence>